<evidence type="ECO:0008006" key="2">
    <source>
        <dbReference type="Google" id="ProtNLM"/>
    </source>
</evidence>
<reference evidence="1" key="1">
    <citation type="submission" date="2018-06" db="EMBL/GenBank/DDBJ databases">
        <authorList>
            <person name="Zhirakovskaya E."/>
        </authorList>
    </citation>
    <scope>NUCLEOTIDE SEQUENCE</scope>
</reference>
<protein>
    <recommendedName>
        <fullName evidence="2">GxxExxY protein</fullName>
    </recommendedName>
</protein>
<gene>
    <name evidence="1" type="ORF">MNBD_IGNAVI01-2267</name>
</gene>
<sequence>MLPPVKNKNYKHSEITDKIIKAYYTVYNKLGYGFLEKVYENSMLIELK</sequence>
<accession>A0A3B1BUX9</accession>
<evidence type="ECO:0000313" key="1">
    <source>
        <dbReference type="EMBL" id="VAX15348.1"/>
    </source>
</evidence>
<feature type="non-terminal residue" evidence="1">
    <location>
        <position position="48"/>
    </location>
</feature>
<dbReference type="NCBIfam" id="TIGR04256">
    <property type="entry name" value="GxxExxY"/>
    <property type="match status" value="1"/>
</dbReference>
<dbReference type="InterPro" id="IPR026350">
    <property type="entry name" value="GxxExxY"/>
</dbReference>
<organism evidence="1">
    <name type="scientific">hydrothermal vent metagenome</name>
    <dbReference type="NCBI Taxonomy" id="652676"/>
    <lineage>
        <taxon>unclassified sequences</taxon>
        <taxon>metagenomes</taxon>
        <taxon>ecological metagenomes</taxon>
    </lineage>
</organism>
<dbReference type="EMBL" id="UOGD01000017">
    <property type="protein sequence ID" value="VAX15348.1"/>
    <property type="molecule type" value="Genomic_DNA"/>
</dbReference>
<dbReference type="Pfam" id="PF13366">
    <property type="entry name" value="PDDEXK_3"/>
    <property type="match status" value="1"/>
</dbReference>
<dbReference type="AlphaFoldDB" id="A0A3B1BUX9"/>
<proteinExistence type="predicted"/>
<name>A0A3B1BUX9_9ZZZZ</name>